<dbReference type="PANTHER" id="PTHR30461">
    <property type="entry name" value="DNA-INVERTASE FROM LAMBDOID PROPHAGE"/>
    <property type="match status" value="1"/>
</dbReference>
<organism evidence="4">
    <name type="scientific">Rhodopseudomonas palustris (strain BisB18)</name>
    <dbReference type="NCBI Taxonomy" id="316056"/>
    <lineage>
        <taxon>Bacteria</taxon>
        <taxon>Pseudomonadati</taxon>
        <taxon>Pseudomonadota</taxon>
        <taxon>Alphaproteobacteria</taxon>
        <taxon>Hyphomicrobiales</taxon>
        <taxon>Nitrobacteraceae</taxon>
        <taxon>Rhodopseudomonas</taxon>
    </lineage>
</organism>
<evidence type="ECO:0000313" key="4">
    <source>
        <dbReference type="EMBL" id="ABD89191.1"/>
    </source>
</evidence>
<gene>
    <name evidence="4" type="ordered locus">RPC_3656</name>
</gene>
<evidence type="ECO:0000256" key="1">
    <source>
        <dbReference type="ARBA" id="ARBA00023125"/>
    </source>
</evidence>
<evidence type="ECO:0000256" key="2">
    <source>
        <dbReference type="ARBA" id="ARBA00023172"/>
    </source>
</evidence>
<name>Q210J5_RHOPB</name>
<dbReference type="PROSITE" id="PS51736">
    <property type="entry name" value="RECOMBINASES_3"/>
    <property type="match status" value="1"/>
</dbReference>
<dbReference type="SMART" id="SM00857">
    <property type="entry name" value="Resolvase"/>
    <property type="match status" value="1"/>
</dbReference>
<dbReference type="Gene3D" id="3.40.50.1390">
    <property type="entry name" value="Resolvase, N-terminal catalytic domain"/>
    <property type="match status" value="1"/>
</dbReference>
<dbReference type="Pfam" id="PF00239">
    <property type="entry name" value="Resolvase"/>
    <property type="match status" value="1"/>
</dbReference>
<dbReference type="CDD" id="cd00338">
    <property type="entry name" value="Ser_Recombinase"/>
    <property type="match status" value="1"/>
</dbReference>
<dbReference type="InterPro" id="IPR036162">
    <property type="entry name" value="Resolvase-like_N_sf"/>
</dbReference>
<sequence>MVNKFKFVAYYRVSTRKQGVSGLGIEAQRAAVVGYLKDSTANVVAEFIEIESGRRHDRPALEQALATARIHRAALVVAKVDRLTRSVGFLSKLLEAGVDVRFADLPAIEGPTGRFMLQQMAAVAELEAGLISSRTRAALSAAKARGQKLGGNRGVIMSQHAQAEGRMMQANRAKERAADLAPLLDELRRAGLTSATGLAKELTNRCIPTARGGKGWSALQVIRVIAKMRSGHLPQFHLLQEGLVRNLE</sequence>
<proteinExistence type="predicted"/>
<dbReference type="EMBL" id="CP000301">
    <property type="protein sequence ID" value="ABD89191.1"/>
    <property type="molecule type" value="Genomic_DNA"/>
</dbReference>
<dbReference type="eggNOG" id="COG1961">
    <property type="taxonomic scope" value="Bacteria"/>
</dbReference>
<reference evidence="4" key="1">
    <citation type="submission" date="2006-03" db="EMBL/GenBank/DDBJ databases">
        <title>Complete sequence of Rhodopseudomonas palustris BisB18.</title>
        <authorList>
            <consortium name="US DOE Joint Genome Institute"/>
            <person name="Copeland A."/>
            <person name="Lucas S."/>
            <person name="Lapidus A."/>
            <person name="Barry K."/>
            <person name="Detter J.C."/>
            <person name="Glavina del Rio T."/>
            <person name="Hammon N."/>
            <person name="Israni S."/>
            <person name="Dalin E."/>
            <person name="Tice H."/>
            <person name="Pitluck S."/>
            <person name="Chain P."/>
            <person name="Malfatti S."/>
            <person name="Shin M."/>
            <person name="Vergez L."/>
            <person name="Schmutz J."/>
            <person name="Larimer F."/>
            <person name="Land M."/>
            <person name="Hauser L."/>
            <person name="Pelletier D.A."/>
            <person name="Kyrpides N."/>
            <person name="Anderson I."/>
            <person name="Oda Y."/>
            <person name="Harwood C.S."/>
            <person name="Richardson P."/>
        </authorList>
    </citation>
    <scope>NUCLEOTIDE SEQUENCE [LARGE SCALE GENOMIC DNA]</scope>
    <source>
        <strain evidence="4">BisB18</strain>
    </source>
</reference>
<dbReference type="SUPFAM" id="SSF53041">
    <property type="entry name" value="Resolvase-like"/>
    <property type="match status" value="1"/>
</dbReference>
<dbReference type="OrthoDB" id="2290206at2"/>
<keyword evidence="2" id="KW-0233">DNA recombination</keyword>
<protein>
    <submittedName>
        <fullName evidence="4">Resolvase-like</fullName>
    </submittedName>
</protein>
<dbReference type="GO" id="GO:0000150">
    <property type="term" value="F:DNA strand exchange activity"/>
    <property type="evidence" value="ECO:0007669"/>
    <property type="project" value="InterPro"/>
</dbReference>
<feature type="domain" description="Resolvase/invertase-type recombinase catalytic" evidence="3">
    <location>
        <begin position="6"/>
        <end position="146"/>
    </location>
</feature>
<dbReference type="STRING" id="316056.RPC_3656"/>
<dbReference type="PANTHER" id="PTHR30461:SF2">
    <property type="entry name" value="SERINE RECOMBINASE PINE-RELATED"/>
    <property type="match status" value="1"/>
</dbReference>
<dbReference type="InterPro" id="IPR006119">
    <property type="entry name" value="Resolv_N"/>
</dbReference>
<dbReference type="GO" id="GO:0003677">
    <property type="term" value="F:DNA binding"/>
    <property type="evidence" value="ECO:0007669"/>
    <property type="project" value="UniProtKB-KW"/>
</dbReference>
<dbReference type="HOGENOM" id="CLU_010686_0_1_5"/>
<dbReference type="RefSeq" id="WP_011474073.1">
    <property type="nucleotide sequence ID" value="NC_007925.1"/>
</dbReference>
<evidence type="ECO:0000259" key="3">
    <source>
        <dbReference type="PROSITE" id="PS51736"/>
    </source>
</evidence>
<dbReference type="KEGG" id="rpc:RPC_3656"/>
<dbReference type="AlphaFoldDB" id="Q210J5"/>
<dbReference type="InterPro" id="IPR050639">
    <property type="entry name" value="SSR_resolvase"/>
</dbReference>
<accession>Q210J5</accession>
<keyword evidence="1" id="KW-0238">DNA-binding</keyword>